<dbReference type="Proteomes" id="UP000613177">
    <property type="component" value="Unassembled WGS sequence"/>
</dbReference>
<evidence type="ECO:0000313" key="5">
    <source>
        <dbReference type="Proteomes" id="UP000613177"/>
    </source>
</evidence>
<dbReference type="SUPFAM" id="SSF144232">
    <property type="entry name" value="HIT/MYND zinc finger-like"/>
    <property type="match status" value="1"/>
</dbReference>
<keyword evidence="1" id="KW-0479">Metal-binding</keyword>
<dbReference type="PANTHER" id="PTHR15555:SF0">
    <property type="entry name" value="ZINC FINGER HIT DOMAIN-CONTAINING PROTEIN 2"/>
    <property type="match status" value="1"/>
</dbReference>
<proteinExistence type="predicted"/>
<dbReference type="Gene3D" id="3.30.60.190">
    <property type="match status" value="1"/>
</dbReference>
<feature type="coiled-coil region" evidence="2">
    <location>
        <begin position="357"/>
        <end position="398"/>
    </location>
</feature>
<dbReference type="PROSITE" id="PS51083">
    <property type="entry name" value="ZF_HIT"/>
    <property type="match status" value="1"/>
</dbReference>
<evidence type="ECO:0000256" key="2">
    <source>
        <dbReference type="SAM" id="Coils"/>
    </source>
</evidence>
<dbReference type="GO" id="GO:0008270">
    <property type="term" value="F:zinc ion binding"/>
    <property type="evidence" value="ECO:0007669"/>
    <property type="project" value="UniProtKB-UniRule"/>
</dbReference>
<evidence type="ECO:0000313" key="4">
    <source>
        <dbReference type="EMBL" id="KAG2237922.1"/>
    </source>
</evidence>
<comment type="caution">
    <text evidence="4">The sequence shown here is derived from an EMBL/GenBank/DDBJ whole genome shotgun (WGS) entry which is preliminary data.</text>
</comment>
<protein>
    <recommendedName>
        <fullName evidence="3">HIT-type domain-containing protein</fullName>
    </recommendedName>
</protein>
<keyword evidence="5" id="KW-1185">Reference proteome</keyword>
<keyword evidence="1" id="KW-0862">Zinc</keyword>
<keyword evidence="1" id="KW-0863">Zinc-finger</keyword>
<dbReference type="InterPro" id="IPR007529">
    <property type="entry name" value="Znf_HIT"/>
</dbReference>
<organism evidence="4 5">
    <name type="scientific">Thamnidium elegans</name>
    <dbReference type="NCBI Taxonomy" id="101142"/>
    <lineage>
        <taxon>Eukaryota</taxon>
        <taxon>Fungi</taxon>
        <taxon>Fungi incertae sedis</taxon>
        <taxon>Mucoromycota</taxon>
        <taxon>Mucoromycotina</taxon>
        <taxon>Mucoromycetes</taxon>
        <taxon>Mucorales</taxon>
        <taxon>Mucorineae</taxon>
        <taxon>Mucoraceae</taxon>
        <taxon>Thamnidium</taxon>
    </lineage>
</organism>
<dbReference type="PANTHER" id="PTHR15555">
    <property type="entry name" value="ZINC FINGER HIT DOMAIN CONTAINING PROTEIN 2 PROTEIN FON -RELATED"/>
    <property type="match status" value="1"/>
</dbReference>
<dbReference type="InterPro" id="IPR039646">
    <property type="entry name" value="ZNHIT2"/>
</dbReference>
<evidence type="ECO:0000256" key="1">
    <source>
        <dbReference type="PROSITE-ProRule" id="PRU00453"/>
    </source>
</evidence>
<sequence length="399" mass="46774">MSSLHVIDNQDQVAEPINQTLCEVCQKQFSNYVCPRCNLRYCSLACYKDLQHADCTESFYRDSVTAEIQNRDLDRESKNKMLEMLQRLEADNDSNGILEDDQEEEEEEEEKYELIERFGNIDIENTDPDLIWDLLSDKEREEFQGVLNELQHDGDWDKFNLPTFIPWWKEDISLIRDPKEEHETKVPELPQTLPDFEKMTKPAARSSPYLAWNLLHILATYSYLIRHSMGDLLEDINDTVNITETLSAEVLFSNAASCPYSCVGDIVGDIVERIIRLQDKSDMIRRGKLNNNRRYDLKILLLQDMQDLLKKSAYATFDFWQALNQKKTRATMLATRKLYFYFAAACYLDKKRTDILISAMQNELTKIRVEKEDFQNEFEAAQNAIKQHEKESKVKIQEL</sequence>
<dbReference type="Pfam" id="PF04438">
    <property type="entry name" value="zf-HIT"/>
    <property type="match status" value="1"/>
</dbReference>
<evidence type="ECO:0000259" key="3">
    <source>
        <dbReference type="PROSITE" id="PS51083"/>
    </source>
</evidence>
<keyword evidence="2" id="KW-0175">Coiled coil</keyword>
<accession>A0A8H7W090</accession>
<gene>
    <name evidence="4" type="ORF">INT48_002227</name>
</gene>
<name>A0A8H7W090_9FUNG</name>
<reference evidence="4" key="1">
    <citation type="submission" date="2021-01" db="EMBL/GenBank/DDBJ databases">
        <title>Metabolic potential, ecology and presence of endohyphal bacteria is reflected in genomic diversity of Mucoromycotina.</title>
        <authorList>
            <person name="Muszewska A."/>
            <person name="Okrasinska A."/>
            <person name="Steczkiewicz K."/>
            <person name="Drgas O."/>
            <person name="Orlowska M."/>
            <person name="Perlinska-Lenart U."/>
            <person name="Aleksandrzak-Piekarczyk T."/>
            <person name="Szatraj K."/>
            <person name="Zielenkiewicz U."/>
            <person name="Pilsyk S."/>
            <person name="Malc E."/>
            <person name="Mieczkowski P."/>
            <person name="Kruszewska J.S."/>
            <person name="Biernat P."/>
            <person name="Pawlowska J."/>
        </authorList>
    </citation>
    <scope>NUCLEOTIDE SEQUENCE</scope>
    <source>
        <strain evidence="4">WA0000018081</strain>
    </source>
</reference>
<dbReference type="AlphaFoldDB" id="A0A8H7W090"/>
<feature type="domain" description="HIT-type" evidence="3">
    <location>
        <begin position="22"/>
        <end position="55"/>
    </location>
</feature>
<dbReference type="EMBL" id="JAEPRE010000002">
    <property type="protein sequence ID" value="KAG2237922.1"/>
    <property type="molecule type" value="Genomic_DNA"/>
</dbReference>
<dbReference type="CDD" id="cd23024">
    <property type="entry name" value="zf-HIT_ZNHIT2-3"/>
    <property type="match status" value="1"/>
</dbReference>